<proteinExistence type="predicted"/>
<dbReference type="EMBL" id="JBHRZH010000045">
    <property type="protein sequence ID" value="MFC3766013.1"/>
    <property type="molecule type" value="Genomic_DNA"/>
</dbReference>
<accession>A0ABV7YPJ5</accession>
<sequence length="54" mass="6020">MQTLLPLALDVLAADPRAEGDLYPGDLMAAVRRVPDTYWAEHPDQATRWAAIRT</sequence>
<comment type="caution">
    <text evidence="1">The sequence shown here is derived from an EMBL/GenBank/DDBJ whole genome shotgun (WGS) entry which is preliminary data.</text>
</comment>
<dbReference type="Pfam" id="PF18616">
    <property type="entry name" value="CdiI_3"/>
    <property type="match status" value="1"/>
</dbReference>
<dbReference type="Proteomes" id="UP001595699">
    <property type="component" value="Unassembled WGS sequence"/>
</dbReference>
<evidence type="ECO:0000313" key="1">
    <source>
        <dbReference type="EMBL" id="MFC3766013.1"/>
    </source>
</evidence>
<name>A0ABV7YPJ5_9ACTN</name>
<reference evidence="2" key="1">
    <citation type="journal article" date="2019" name="Int. J. Syst. Evol. Microbiol.">
        <title>The Global Catalogue of Microorganisms (GCM) 10K type strain sequencing project: providing services to taxonomists for standard genome sequencing and annotation.</title>
        <authorList>
            <consortium name="The Broad Institute Genomics Platform"/>
            <consortium name="The Broad Institute Genome Sequencing Center for Infectious Disease"/>
            <person name="Wu L."/>
            <person name="Ma J."/>
        </authorList>
    </citation>
    <scope>NUCLEOTIDE SEQUENCE [LARGE SCALE GENOMIC DNA]</scope>
    <source>
        <strain evidence="2">CGMCC 4.7241</strain>
    </source>
</reference>
<dbReference type="RefSeq" id="WP_205120476.1">
    <property type="nucleotide sequence ID" value="NZ_JAFBCM010000001.1"/>
</dbReference>
<protein>
    <submittedName>
        <fullName evidence="1">Contact-dependent growth inhibition system immunity protein</fullName>
    </submittedName>
</protein>
<gene>
    <name evidence="1" type="ORF">ACFOUW_34620</name>
</gene>
<keyword evidence="2" id="KW-1185">Reference proteome</keyword>
<organism evidence="1 2">
    <name type="scientific">Tenggerimyces flavus</name>
    <dbReference type="NCBI Taxonomy" id="1708749"/>
    <lineage>
        <taxon>Bacteria</taxon>
        <taxon>Bacillati</taxon>
        <taxon>Actinomycetota</taxon>
        <taxon>Actinomycetes</taxon>
        <taxon>Propionibacteriales</taxon>
        <taxon>Nocardioidaceae</taxon>
        <taxon>Tenggerimyces</taxon>
    </lineage>
</organism>
<evidence type="ECO:0000313" key="2">
    <source>
        <dbReference type="Proteomes" id="UP001595699"/>
    </source>
</evidence>
<dbReference type="InterPro" id="IPR040547">
    <property type="entry name" value="CdiI"/>
</dbReference>